<gene>
    <name evidence="2" type="ORF">TIFTF001_018233</name>
</gene>
<organism evidence="2 3">
    <name type="scientific">Ficus carica</name>
    <name type="common">Common fig</name>
    <dbReference type="NCBI Taxonomy" id="3494"/>
    <lineage>
        <taxon>Eukaryota</taxon>
        <taxon>Viridiplantae</taxon>
        <taxon>Streptophyta</taxon>
        <taxon>Embryophyta</taxon>
        <taxon>Tracheophyta</taxon>
        <taxon>Spermatophyta</taxon>
        <taxon>Magnoliopsida</taxon>
        <taxon>eudicotyledons</taxon>
        <taxon>Gunneridae</taxon>
        <taxon>Pentapetalae</taxon>
        <taxon>rosids</taxon>
        <taxon>fabids</taxon>
        <taxon>Rosales</taxon>
        <taxon>Moraceae</taxon>
        <taxon>Ficeae</taxon>
        <taxon>Ficus</taxon>
    </lineage>
</organism>
<accession>A0AA88AVA9</accession>
<reference evidence="2" key="1">
    <citation type="submission" date="2023-07" db="EMBL/GenBank/DDBJ databases">
        <title>draft genome sequence of fig (Ficus carica).</title>
        <authorList>
            <person name="Takahashi T."/>
            <person name="Nishimura K."/>
        </authorList>
    </citation>
    <scope>NUCLEOTIDE SEQUENCE</scope>
</reference>
<sequence length="113" mass="12151">MKHSHCCGSIHACQLGRQIHCQPRPVIPAQTAAQARAQPAASSSCSLHVRHLRPANLQPAQFQPLIPAHASQARQSSPRDPSPRDFWAALLRPAIPARENLGPNSQPAPAQAI</sequence>
<evidence type="ECO:0000313" key="2">
    <source>
        <dbReference type="EMBL" id="GMN49056.1"/>
    </source>
</evidence>
<dbReference type="Proteomes" id="UP001187192">
    <property type="component" value="Unassembled WGS sequence"/>
</dbReference>
<comment type="caution">
    <text evidence="2">The sequence shown here is derived from an EMBL/GenBank/DDBJ whole genome shotgun (WGS) entry which is preliminary data.</text>
</comment>
<keyword evidence="3" id="KW-1185">Reference proteome</keyword>
<dbReference type="AlphaFoldDB" id="A0AA88AVA9"/>
<evidence type="ECO:0000256" key="1">
    <source>
        <dbReference type="SAM" id="MobiDB-lite"/>
    </source>
</evidence>
<evidence type="ECO:0000313" key="3">
    <source>
        <dbReference type="Proteomes" id="UP001187192"/>
    </source>
</evidence>
<feature type="region of interest" description="Disordered" evidence="1">
    <location>
        <begin position="65"/>
        <end position="86"/>
    </location>
</feature>
<proteinExistence type="predicted"/>
<name>A0AA88AVA9_FICCA</name>
<dbReference type="EMBL" id="BTGU01000030">
    <property type="protein sequence ID" value="GMN49056.1"/>
    <property type="molecule type" value="Genomic_DNA"/>
</dbReference>
<protein>
    <submittedName>
        <fullName evidence="2">Uncharacterized protein</fullName>
    </submittedName>
</protein>